<comment type="subcellular location">
    <subcellularLocation>
        <location evidence="1 11">Cell outer membrane</location>
        <topology evidence="1 11">Multi-pass membrane protein</topology>
    </subcellularLocation>
</comment>
<dbReference type="PROSITE" id="PS52016">
    <property type="entry name" value="TONB_DEPENDENT_REC_3"/>
    <property type="match status" value="1"/>
</dbReference>
<comment type="similarity">
    <text evidence="11 12">Belongs to the TonB-dependent receptor family.</text>
</comment>
<name>A0A0B9A2W5_9SPHN</name>
<dbReference type="Proteomes" id="UP000031338">
    <property type="component" value="Unassembled WGS sequence"/>
</dbReference>
<keyword evidence="7" id="KW-0406">Ion transport</keyword>
<organism evidence="16 17">
    <name type="scientific">Novosphingobium subterraneum</name>
    <dbReference type="NCBI Taxonomy" id="48936"/>
    <lineage>
        <taxon>Bacteria</taxon>
        <taxon>Pseudomonadati</taxon>
        <taxon>Pseudomonadota</taxon>
        <taxon>Alphaproteobacteria</taxon>
        <taxon>Sphingomonadales</taxon>
        <taxon>Sphingomonadaceae</taxon>
        <taxon>Novosphingobium</taxon>
    </lineage>
</organism>
<accession>A0A0B9A2W5</accession>
<sequence length="735" mass="78460">MAGMGYVRAALSLIAASTSSVALAQAEAPKGDDEIVVTAQRREQSLLDVPLAVTALGGDSLAERGITNSAQLGEAVPNLQINSPYGNTQPNFTLRGIGVANEYNSNQASPVGVYLDDVYLAPRTSHGMGLFDLDRVEVLRGPQGTLFGRNTTGGAINFITKRPDLSGSEGYVQLGYGNFGTFTAQGALETTLSEGVAGIRAAVNYAKGDGQIRNTFAGGRDPNSTDTLQGRLSLRLKPSESVNVVLRAYGGRDRGTQAAVHGLGAFRAGLDFFETNENRVGDNNTDAWGFSANIGVDLTDKLTLTSITSYDGGSQNLQQAADGSPLDILDITWQSQYRQFSQELRANYTGSGVTFVGGLFYGYDRNVTDNRFNLPLPPAGGFFQHYRQQRRSYAVFGQADIALTSALSLTLGARYTRDTSKYDDAFAYLFVGAVGAPDFPIASTVPCVGVPGTCAYDPAARYALKDNNNALTGRVALSYTFGSGALLYASYNRGYRAGAVNGGGYTSSSGISYIKPEYVNAFELGFKGRTADRVLTYAISAFYYDYTNQQLQDTRPGPVSFLVNAPKSEVYGLEAETTLRPINGLRVNASFGLLQSKFKELTLQGTDLAGNRLPFAPRLTGQLGADWDVVDVAGGLVAFSPNVVYASSQFFSPFNAVNVAGSAQVNSELAQGANARVNGALSWSNDTITVRAFANNLFNRKTYGYGLDLRGAGFPYNFLVPNAPRTFGISVRADF</sequence>
<dbReference type="GO" id="GO:0006826">
    <property type="term" value="P:iron ion transport"/>
    <property type="evidence" value="ECO:0007669"/>
    <property type="project" value="UniProtKB-KW"/>
</dbReference>
<evidence type="ECO:0000256" key="4">
    <source>
        <dbReference type="ARBA" id="ARBA00022496"/>
    </source>
</evidence>
<reference evidence="16 17" key="1">
    <citation type="submission" date="2014-10" db="EMBL/GenBank/DDBJ databases">
        <title>Draft genome sequence of Novosphingobium subterraneum DSM 12447.</title>
        <authorList>
            <person name="Gan H.M."/>
            <person name="Gan H.Y."/>
            <person name="Savka M.A."/>
        </authorList>
    </citation>
    <scope>NUCLEOTIDE SEQUENCE [LARGE SCALE GENOMIC DNA]</scope>
    <source>
        <strain evidence="16 17">DSM 12447</strain>
    </source>
</reference>
<dbReference type="CDD" id="cd01347">
    <property type="entry name" value="ligand_gated_channel"/>
    <property type="match status" value="1"/>
</dbReference>
<evidence type="ECO:0000256" key="6">
    <source>
        <dbReference type="ARBA" id="ARBA00023004"/>
    </source>
</evidence>
<keyword evidence="5 11" id="KW-0812">Transmembrane</keyword>
<dbReference type="EMBL" id="JRVC01000014">
    <property type="protein sequence ID" value="KHS44939.1"/>
    <property type="molecule type" value="Genomic_DNA"/>
</dbReference>
<evidence type="ECO:0000256" key="3">
    <source>
        <dbReference type="ARBA" id="ARBA00022452"/>
    </source>
</evidence>
<evidence type="ECO:0000256" key="9">
    <source>
        <dbReference type="ARBA" id="ARBA00023136"/>
    </source>
</evidence>
<keyword evidence="2 11" id="KW-0813">Transport</keyword>
<keyword evidence="10 11" id="KW-0998">Cell outer membrane</keyword>
<keyword evidence="3 11" id="KW-1134">Transmembrane beta strand</keyword>
<keyword evidence="16" id="KW-0675">Receptor</keyword>
<evidence type="ECO:0000256" key="8">
    <source>
        <dbReference type="ARBA" id="ARBA00023077"/>
    </source>
</evidence>
<feature type="signal peptide" evidence="13">
    <location>
        <begin position="1"/>
        <end position="24"/>
    </location>
</feature>
<dbReference type="InterPro" id="IPR039426">
    <property type="entry name" value="TonB-dep_rcpt-like"/>
</dbReference>
<dbReference type="InterPro" id="IPR000531">
    <property type="entry name" value="Beta-barrel_TonB"/>
</dbReference>
<evidence type="ECO:0000256" key="2">
    <source>
        <dbReference type="ARBA" id="ARBA00022448"/>
    </source>
</evidence>
<evidence type="ECO:0000313" key="17">
    <source>
        <dbReference type="Proteomes" id="UP000031338"/>
    </source>
</evidence>
<evidence type="ECO:0000256" key="12">
    <source>
        <dbReference type="RuleBase" id="RU003357"/>
    </source>
</evidence>
<dbReference type="PANTHER" id="PTHR32552">
    <property type="entry name" value="FERRICHROME IRON RECEPTOR-RELATED"/>
    <property type="match status" value="1"/>
</dbReference>
<keyword evidence="8 12" id="KW-0798">TonB box</keyword>
<feature type="chain" id="PRO_5002127316" evidence="13">
    <location>
        <begin position="25"/>
        <end position="735"/>
    </location>
</feature>
<dbReference type="Pfam" id="PF07715">
    <property type="entry name" value="Plug"/>
    <property type="match status" value="1"/>
</dbReference>
<evidence type="ECO:0000313" key="16">
    <source>
        <dbReference type="EMBL" id="KHS44939.1"/>
    </source>
</evidence>
<protein>
    <submittedName>
        <fullName evidence="16">TonB-dependent receptor</fullName>
    </submittedName>
</protein>
<dbReference type="PATRIC" id="fig|48936.3.peg.2878"/>
<feature type="domain" description="TonB-dependent receptor-like beta-barrel" evidence="14">
    <location>
        <begin position="265"/>
        <end position="697"/>
    </location>
</feature>
<dbReference type="RefSeq" id="WP_236727152.1">
    <property type="nucleotide sequence ID" value="NZ_JRVC01000014.1"/>
</dbReference>
<proteinExistence type="inferred from homology"/>
<evidence type="ECO:0000256" key="13">
    <source>
        <dbReference type="SAM" id="SignalP"/>
    </source>
</evidence>
<evidence type="ECO:0000256" key="11">
    <source>
        <dbReference type="PROSITE-ProRule" id="PRU01360"/>
    </source>
</evidence>
<dbReference type="SUPFAM" id="SSF56935">
    <property type="entry name" value="Porins"/>
    <property type="match status" value="1"/>
</dbReference>
<dbReference type="GO" id="GO:0009279">
    <property type="term" value="C:cell outer membrane"/>
    <property type="evidence" value="ECO:0007669"/>
    <property type="project" value="UniProtKB-SubCell"/>
</dbReference>
<evidence type="ECO:0000256" key="1">
    <source>
        <dbReference type="ARBA" id="ARBA00004571"/>
    </source>
</evidence>
<keyword evidence="9 11" id="KW-0472">Membrane</keyword>
<dbReference type="Pfam" id="PF00593">
    <property type="entry name" value="TonB_dep_Rec_b-barrel"/>
    <property type="match status" value="1"/>
</dbReference>
<dbReference type="STRING" id="48936.NJ75_02865"/>
<evidence type="ECO:0000256" key="5">
    <source>
        <dbReference type="ARBA" id="ARBA00022692"/>
    </source>
</evidence>
<evidence type="ECO:0000256" key="10">
    <source>
        <dbReference type="ARBA" id="ARBA00023237"/>
    </source>
</evidence>
<dbReference type="Gene3D" id="2.40.170.20">
    <property type="entry name" value="TonB-dependent receptor, beta-barrel domain"/>
    <property type="match status" value="1"/>
</dbReference>
<dbReference type="InterPro" id="IPR012910">
    <property type="entry name" value="Plug_dom"/>
</dbReference>
<evidence type="ECO:0000256" key="7">
    <source>
        <dbReference type="ARBA" id="ARBA00023065"/>
    </source>
</evidence>
<gene>
    <name evidence="16" type="ORF">NJ75_02865</name>
</gene>
<dbReference type="AlphaFoldDB" id="A0A0B9A2W5"/>
<dbReference type="PANTHER" id="PTHR32552:SF81">
    <property type="entry name" value="TONB-DEPENDENT OUTER MEMBRANE RECEPTOR"/>
    <property type="match status" value="1"/>
</dbReference>
<comment type="caution">
    <text evidence="16">The sequence shown here is derived from an EMBL/GenBank/DDBJ whole genome shotgun (WGS) entry which is preliminary data.</text>
</comment>
<keyword evidence="13" id="KW-0732">Signal</keyword>
<evidence type="ECO:0000259" key="15">
    <source>
        <dbReference type="Pfam" id="PF07715"/>
    </source>
</evidence>
<evidence type="ECO:0000259" key="14">
    <source>
        <dbReference type="Pfam" id="PF00593"/>
    </source>
</evidence>
<keyword evidence="6" id="KW-0408">Iron</keyword>
<dbReference type="InterPro" id="IPR036942">
    <property type="entry name" value="Beta-barrel_TonB_sf"/>
</dbReference>
<keyword evidence="17" id="KW-1185">Reference proteome</keyword>
<feature type="domain" description="TonB-dependent receptor plug" evidence="15">
    <location>
        <begin position="46"/>
        <end position="155"/>
    </location>
</feature>
<keyword evidence="4" id="KW-0410">Iron transport</keyword>